<protein>
    <recommendedName>
        <fullName evidence="1">Glycosyltransferase 2-like domain-containing protein</fullName>
    </recommendedName>
</protein>
<dbReference type="PANTHER" id="PTHR43685">
    <property type="entry name" value="GLYCOSYLTRANSFERASE"/>
    <property type="match status" value="1"/>
</dbReference>
<reference evidence="2 3" key="1">
    <citation type="submission" date="2016-09" db="EMBL/GenBank/DDBJ databases">
        <title>Couchioplanes caeruleus draft genome sequence.</title>
        <authorList>
            <person name="Sheehan J."/>
            <person name="Caffrey P."/>
        </authorList>
    </citation>
    <scope>NUCLEOTIDE SEQUENCE [LARGE SCALE GENOMIC DNA]</scope>
    <source>
        <strain evidence="2 3">DSM 43634</strain>
    </source>
</reference>
<accession>A0A1K0FM34</accession>
<dbReference type="Proteomes" id="UP000182486">
    <property type="component" value="Unassembled WGS sequence"/>
</dbReference>
<keyword evidence="3" id="KW-1185">Reference proteome</keyword>
<evidence type="ECO:0000313" key="3">
    <source>
        <dbReference type="Proteomes" id="UP000182486"/>
    </source>
</evidence>
<proteinExistence type="predicted"/>
<dbReference type="Pfam" id="PF00535">
    <property type="entry name" value="Glycos_transf_2"/>
    <property type="match status" value="1"/>
</dbReference>
<dbReference type="RefSeq" id="WP_071805356.1">
    <property type="nucleotide sequence ID" value="NZ_MEIA01000127.1"/>
</dbReference>
<dbReference type="InterPro" id="IPR001173">
    <property type="entry name" value="Glyco_trans_2-like"/>
</dbReference>
<organism evidence="2 3">
    <name type="scientific">Couchioplanes caeruleus subsp. caeruleus</name>
    <dbReference type="NCBI Taxonomy" id="56427"/>
    <lineage>
        <taxon>Bacteria</taxon>
        <taxon>Bacillati</taxon>
        <taxon>Actinomycetota</taxon>
        <taxon>Actinomycetes</taxon>
        <taxon>Micromonosporales</taxon>
        <taxon>Micromonosporaceae</taxon>
        <taxon>Couchioplanes</taxon>
    </lineage>
</organism>
<comment type="caution">
    <text evidence="2">The sequence shown here is derived from an EMBL/GenBank/DDBJ whole genome shotgun (WGS) entry which is preliminary data.</text>
</comment>
<dbReference type="PANTHER" id="PTHR43685:SF3">
    <property type="entry name" value="SLR2126 PROTEIN"/>
    <property type="match status" value="1"/>
</dbReference>
<name>A0A1K0FM34_9ACTN</name>
<dbReference type="AlphaFoldDB" id="A0A1K0FM34"/>
<sequence length="321" mass="34576">MEATPRPAVSIVIPTHTEQRWSSLVRTVAAVKSQQYTPAEIVVVVDHNPALYRRARRDLGGVTVLENLYSQGVSGNRNTGAFHTSTSLIAFVDDDVIMDTDWLGNLVAPFADPQVIGAGGGITPAWEGPEPRWMPEEFLWAVGGSYAGLPTTTSRVRNVWSAGMVVRREAFLAVGGFRTGFGKLGSQNRPEDTELCLRMSGLNGGHWMYVPDAVIRHEVPAERSTFGWFVRRCYAEGRGKVAMAGLLDGSESLGSERDYLRSLPKAVIRNLLAAGRGRGLHHALKAGGVLAGVAAAGWGGVVETVTARRAQSRLETVGATR</sequence>
<feature type="domain" description="Glycosyltransferase 2-like" evidence="1">
    <location>
        <begin position="10"/>
        <end position="171"/>
    </location>
</feature>
<dbReference type="SUPFAM" id="SSF53448">
    <property type="entry name" value="Nucleotide-diphospho-sugar transferases"/>
    <property type="match status" value="1"/>
</dbReference>
<gene>
    <name evidence="2" type="ORF">BG844_12455</name>
</gene>
<dbReference type="Gene3D" id="3.90.550.10">
    <property type="entry name" value="Spore Coat Polysaccharide Biosynthesis Protein SpsA, Chain A"/>
    <property type="match status" value="1"/>
</dbReference>
<dbReference type="InterPro" id="IPR050834">
    <property type="entry name" value="Glycosyltransf_2"/>
</dbReference>
<dbReference type="InterPro" id="IPR029044">
    <property type="entry name" value="Nucleotide-diphossugar_trans"/>
</dbReference>
<evidence type="ECO:0000259" key="1">
    <source>
        <dbReference type="Pfam" id="PF00535"/>
    </source>
</evidence>
<evidence type="ECO:0000313" key="2">
    <source>
        <dbReference type="EMBL" id="OJF13909.1"/>
    </source>
</evidence>
<dbReference type="EMBL" id="MEIA01000127">
    <property type="protein sequence ID" value="OJF13909.1"/>
    <property type="molecule type" value="Genomic_DNA"/>
</dbReference>